<dbReference type="EMBL" id="LIZK01000001">
    <property type="protein sequence ID" value="KPL95740.1"/>
    <property type="molecule type" value="Genomic_DNA"/>
</dbReference>
<dbReference type="PANTHER" id="PTHR33121">
    <property type="entry name" value="CYCLIC DI-GMP PHOSPHODIESTERASE PDEF"/>
    <property type="match status" value="1"/>
</dbReference>
<dbReference type="SUPFAM" id="SSF52172">
    <property type="entry name" value="CheY-like"/>
    <property type="match status" value="1"/>
</dbReference>
<dbReference type="RefSeq" id="WP_054545535.1">
    <property type="nucleotide sequence ID" value="NZ_LIZK01000001.1"/>
</dbReference>
<dbReference type="PROSITE" id="PS50883">
    <property type="entry name" value="EAL"/>
    <property type="match status" value="1"/>
</dbReference>
<name>A0A837NV42_VIBSP</name>
<keyword evidence="1" id="KW-0597">Phosphoprotein</keyword>
<dbReference type="Gene3D" id="3.20.20.450">
    <property type="entry name" value="EAL domain"/>
    <property type="match status" value="1"/>
</dbReference>
<feature type="modified residue" description="4-aspartylphosphate" evidence="1">
    <location>
        <position position="55"/>
    </location>
</feature>
<dbReference type="InterPro" id="IPR001789">
    <property type="entry name" value="Sig_transdc_resp-reg_receiver"/>
</dbReference>
<dbReference type="SMART" id="SM00052">
    <property type="entry name" value="EAL"/>
    <property type="match status" value="1"/>
</dbReference>
<evidence type="ECO:0000256" key="1">
    <source>
        <dbReference type="PROSITE-ProRule" id="PRU00169"/>
    </source>
</evidence>
<reference evidence="4 5" key="1">
    <citation type="submission" date="2015-08" db="EMBL/GenBank/DDBJ databases">
        <title>Draft Genome Sequence of Vibrio splendidus UCD-SED7.</title>
        <authorList>
            <person name="Lee R.D."/>
            <person name="Lang J.M."/>
            <person name="Coil D.A."/>
            <person name="Jospin G."/>
            <person name="Eisen J.A."/>
        </authorList>
    </citation>
    <scope>NUCLEOTIDE SEQUENCE [LARGE SCALE GENOMIC DNA]</scope>
    <source>
        <strain evidence="4 5">UCD-SED7</strain>
    </source>
</reference>
<feature type="domain" description="Response regulatory" evidence="2">
    <location>
        <begin position="6"/>
        <end position="125"/>
    </location>
</feature>
<accession>A0A837NV42</accession>
<evidence type="ECO:0000259" key="2">
    <source>
        <dbReference type="PROSITE" id="PS50110"/>
    </source>
</evidence>
<comment type="caution">
    <text evidence="4">The sequence shown here is derived from an EMBL/GenBank/DDBJ whole genome shotgun (WGS) entry which is preliminary data.</text>
</comment>
<dbReference type="InterPro" id="IPR001633">
    <property type="entry name" value="EAL_dom"/>
</dbReference>
<dbReference type="Gene3D" id="3.40.50.2300">
    <property type="match status" value="1"/>
</dbReference>
<dbReference type="InterPro" id="IPR035919">
    <property type="entry name" value="EAL_sf"/>
</dbReference>
<proteinExistence type="predicted"/>
<dbReference type="Proteomes" id="UP000050463">
    <property type="component" value="Unassembled WGS sequence"/>
</dbReference>
<protein>
    <submittedName>
        <fullName evidence="4">Diguanylate phosphodiesterase</fullName>
    </submittedName>
</protein>
<dbReference type="InterPro" id="IPR050706">
    <property type="entry name" value="Cyclic-di-GMP_PDE-like"/>
</dbReference>
<dbReference type="GO" id="GO:0071111">
    <property type="term" value="F:cyclic-guanylate-specific phosphodiesterase activity"/>
    <property type="evidence" value="ECO:0007669"/>
    <property type="project" value="InterPro"/>
</dbReference>
<dbReference type="InterPro" id="IPR011006">
    <property type="entry name" value="CheY-like_superfamily"/>
</dbReference>
<dbReference type="SMART" id="SM00448">
    <property type="entry name" value="REC"/>
    <property type="match status" value="1"/>
</dbReference>
<sequence length="392" mass="44346">MNTNLEIMIVDDHPIHLILLKQLLTKLGSKVTVFDNALDACQSVADKKYDIIFCDIQMPVHDGIDMMFMLDEANYQGNVVLISSVELTVISAIRAMCEGFPFDVLDIIEKPYTQKSIEDVLAMRLKSATTAFPARKKIEVTDEEFLVALATGQIQNYYQPKVDFVTEHLSGYEALARWVHPEYGVLTPDVFLPIVTRCKLSAELFDTVLDNALDDIKIRNLDKKIAINVDQFNLEDSDFAQTFIARCLERKVSPSAFIIEITERDTYRNSVSLYKNLTKLRVNDVTVSIDDFGTGNSTLEKLAQLPFNEMKIDRSFVFEIKGDQKKKNIVLSICGLAKNLGIKLVAEGVEDHETWSLLKEYGVEVCQGYFVSKPLPLELVKNIDIDIDIDIK</sequence>
<evidence type="ECO:0000259" key="3">
    <source>
        <dbReference type="PROSITE" id="PS50883"/>
    </source>
</evidence>
<dbReference type="Pfam" id="PF00563">
    <property type="entry name" value="EAL"/>
    <property type="match status" value="1"/>
</dbReference>
<dbReference type="PANTHER" id="PTHR33121:SF71">
    <property type="entry name" value="OXYGEN SENSOR PROTEIN DOSP"/>
    <property type="match status" value="1"/>
</dbReference>
<evidence type="ECO:0000313" key="4">
    <source>
        <dbReference type="EMBL" id="KPL95740.1"/>
    </source>
</evidence>
<dbReference type="SUPFAM" id="SSF141868">
    <property type="entry name" value="EAL domain-like"/>
    <property type="match status" value="1"/>
</dbReference>
<dbReference type="CDD" id="cd17546">
    <property type="entry name" value="REC_hyHK_CKI1_RcsC-like"/>
    <property type="match status" value="1"/>
</dbReference>
<dbReference type="AlphaFoldDB" id="A0A837NV42"/>
<feature type="domain" description="EAL" evidence="3">
    <location>
        <begin position="138"/>
        <end position="388"/>
    </location>
</feature>
<dbReference type="GO" id="GO:0000160">
    <property type="term" value="P:phosphorelay signal transduction system"/>
    <property type="evidence" value="ECO:0007669"/>
    <property type="project" value="InterPro"/>
</dbReference>
<gene>
    <name evidence="4" type="ORF">AN168_00095</name>
</gene>
<dbReference type="CDD" id="cd01948">
    <property type="entry name" value="EAL"/>
    <property type="match status" value="1"/>
</dbReference>
<organism evidence="4 5">
    <name type="scientific">Vibrio splendidus</name>
    <dbReference type="NCBI Taxonomy" id="29497"/>
    <lineage>
        <taxon>Bacteria</taxon>
        <taxon>Pseudomonadati</taxon>
        <taxon>Pseudomonadota</taxon>
        <taxon>Gammaproteobacteria</taxon>
        <taxon>Vibrionales</taxon>
        <taxon>Vibrionaceae</taxon>
        <taxon>Vibrio</taxon>
    </lineage>
</organism>
<dbReference type="Pfam" id="PF00072">
    <property type="entry name" value="Response_reg"/>
    <property type="match status" value="1"/>
</dbReference>
<dbReference type="PROSITE" id="PS50110">
    <property type="entry name" value="RESPONSE_REGULATORY"/>
    <property type="match status" value="1"/>
</dbReference>
<evidence type="ECO:0000313" key="5">
    <source>
        <dbReference type="Proteomes" id="UP000050463"/>
    </source>
</evidence>